<gene>
    <name evidence="2" type="primary">spt4</name>
    <name evidence="4" type="ORF">ENP88_02730</name>
</gene>
<dbReference type="InterPro" id="IPR038589">
    <property type="entry name" value="Spt4_dom_sf"/>
</dbReference>
<dbReference type="AlphaFoldDB" id="A0A7J2TJ70"/>
<evidence type="ECO:0000256" key="1">
    <source>
        <dbReference type="ARBA" id="ARBA00023163"/>
    </source>
</evidence>
<dbReference type="SUPFAM" id="SSF63393">
    <property type="entry name" value="RNA polymerase subunits"/>
    <property type="match status" value="1"/>
</dbReference>
<protein>
    <recommendedName>
        <fullName evidence="2">Transcription elongation factor Spt4</fullName>
    </recommendedName>
</protein>
<dbReference type="EMBL" id="DSLA01000043">
    <property type="protein sequence ID" value="HEH35072.1"/>
    <property type="molecule type" value="Genomic_DNA"/>
</dbReference>
<comment type="function">
    <text evidence="2">Stimulates transcription elongation.</text>
</comment>
<keyword evidence="2" id="KW-0479">Metal-binding</keyword>
<comment type="subunit">
    <text evidence="2">Heterodimer composed of Spt4 and Spt5.</text>
</comment>
<dbReference type="GO" id="GO:0008270">
    <property type="term" value="F:zinc ion binding"/>
    <property type="evidence" value="ECO:0007669"/>
    <property type="project" value="UniProtKB-UniRule"/>
</dbReference>
<dbReference type="GO" id="GO:0006355">
    <property type="term" value="P:regulation of DNA-templated transcription"/>
    <property type="evidence" value="ECO:0007669"/>
    <property type="project" value="UniProtKB-UniRule"/>
</dbReference>
<dbReference type="Gene3D" id="2.20.28.90">
    <property type="match status" value="1"/>
</dbReference>
<proteinExistence type="inferred from homology"/>
<accession>A0A7J2TJ70</accession>
<dbReference type="Pfam" id="PF06093">
    <property type="entry name" value="Spt4"/>
    <property type="match status" value="1"/>
</dbReference>
<organism evidence="4">
    <name type="scientific">Archaeoglobus fulgidus</name>
    <dbReference type="NCBI Taxonomy" id="2234"/>
    <lineage>
        <taxon>Archaea</taxon>
        <taxon>Methanobacteriati</taxon>
        <taxon>Methanobacteriota</taxon>
        <taxon>Archaeoglobi</taxon>
        <taxon>Archaeoglobales</taxon>
        <taxon>Archaeoglobaceae</taxon>
        <taxon>Archaeoglobus</taxon>
    </lineage>
</organism>
<keyword evidence="1 2" id="KW-0804">Transcription</keyword>
<evidence type="ECO:0000313" key="4">
    <source>
        <dbReference type="EMBL" id="HEH35072.1"/>
    </source>
</evidence>
<feature type="binding site" evidence="2">
    <location>
        <position position="22"/>
    </location>
    <ligand>
        <name>Zn(2+)</name>
        <dbReference type="ChEBI" id="CHEBI:29105"/>
    </ligand>
</feature>
<keyword evidence="4" id="KW-0240">DNA-directed RNA polymerase</keyword>
<comment type="caution">
    <text evidence="4">The sequence shown here is derived from an EMBL/GenBank/DDBJ whole genome shotgun (WGS) entry which is preliminary data.</text>
</comment>
<keyword evidence="2" id="KW-0805">Transcription regulation</keyword>
<feature type="binding site" evidence="2">
    <location>
        <position position="9"/>
    </location>
    <ligand>
        <name>Zn(2+)</name>
        <dbReference type="ChEBI" id="CHEBI:29105"/>
    </ligand>
</feature>
<dbReference type="InterPro" id="IPR022800">
    <property type="entry name" value="Spt4/RpoE2_Znf"/>
</dbReference>
<evidence type="ECO:0000256" key="2">
    <source>
        <dbReference type="HAMAP-Rule" id="MF_00949"/>
    </source>
</evidence>
<dbReference type="PANTHER" id="PTHR40704:SF1">
    <property type="entry name" value="TRANSCRIPTION ELONGATION FACTOR SPT4"/>
    <property type="match status" value="1"/>
</dbReference>
<name>A0A7J2TJ70_ARCFL</name>
<dbReference type="NCBIfam" id="NF041664">
    <property type="entry name" value="RNAP_arch_Epp"/>
    <property type="match status" value="1"/>
</dbReference>
<feature type="binding site" evidence="2">
    <location>
        <position position="6"/>
    </location>
    <ligand>
        <name>Zn(2+)</name>
        <dbReference type="ChEBI" id="CHEBI:29105"/>
    </ligand>
</feature>
<dbReference type="PANTHER" id="PTHR40704">
    <property type="entry name" value="TRANSCRIPTION ELONGATION FACTOR SPT4"/>
    <property type="match status" value="1"/>
</dbReference>
<dbReference type="SMART" id="SM01389">
    <property type="entry name" value="Spt4"/>
    <property type="match status" value="1"/>
</dbReference>
<feature type="domain" description="Spt4/RpoE2 zinc finger" evidence="3">
    <location>
        <begin position="3"/>
        <end position="62"/>
    </location>
</feature>
<evidence type="ECO:0000259" key="3">
    <source>
        <dbReference type="SMART" id="SM01389"/>
    </source>
</evidence>
<comment type="similarity">
    <text evidence="2">Belongs to the archaeal Spt4 family.</text>
</comment>
<keyword evidence="2" id="KW-0862">Zinc</keyword>
<dbReference type="HAMAP" id="MF_00949">
    <property type="entry name" value="Spt4_arch"/>
    <property type="match status" value="1"/>
</dbReference>
<sequence length="62" mass="6807">MAELACRICKLITSNAIVCKSCGSSDLTKNWYGYLIILDPEKSEIAKSLGIKNPGKYALRVD</sequence>
<feature type="binding site" evidence="2">
    <location>
        <position position="19"/>
    </location>
    <ligand>
        <name>Zn(2+)</name>
        <dbReference type="ChEBI" id="CHEBI:29105"/>
    </ligand>
</feature>
<dbReference type="GO" id="GO:0000428">
    <property type="term" value="C:DNA-directed RNA polymerase complex"/>
    <property type="evidence" value="ECO:0007669"/>
    <property type="project" value="UniProtKB-KW"/>
</dbReference>
<reference evidence="4" key="1">
    <citation type="journal article" date="2020" name="mSystems">
        <title>Genome- and Community-Level Interaction Insights into Carbon Utilization and Element Cycling Functions of Hydrothermarchaeota in Hydrothermal Sediment.</title>
        <authorList>
            <person name="Zhou Z."/>
            <person name="Liu Y."/>
            <person name="Xu W."/>
            <person name="Pan J."/>
            <person name="Luo Z.H."/>
            <person name="Li M."/>
        </authorList>
    </citation>
    <scope>NUCLEOTIDE SEQUENCE [LARGE SCALE GENOMIC DNA]</scope>
    <source>
        <strain evidence="4">SpSt-26</strain>
    </source>
</reference>
<dbReference type="InterPro" id="IPR029040">
    <property type="entry name" value="RPABC4/Spt4"/>
</dbReference>
<dbReference type="InterPro" id="IPR007178">
    <property type="entry name" value="Spt4_arch"/>
</dbReference>